<dbReference type="EMBL" id="GBXM01048498">
    <property type="protein sequence ID" value="JAH60079.1"/>
    <property type="molecule type" value="Transcribed_RNA"/>
</dbReference>
<proteinExistence type="predicted"/>
<organism evidence="1">
    <name type="scientific">Anguilla anguilla</name>
    <name type="common">European freshwater eel</name>
    <name type="synonym">Muraena anguilla</name>
    <dbReference type="NCBI Taxonomy" id="7936"/>
    <lineage>
        <taxon>Eukaryota</taxon>
        <taxon>Metazoa</taxon>
        <taxon>Chordata</taxon>
        <taxon>Craniata</taxon>
        <taxon>Vertebrata</taxon>
        <taxon>Euteleostomi</taxon>
        <taxon>Actinopterygii</taxon>
        <taxon>Neopterygii</taxon>
        <taxon>Teleostei</taxon>
        <taxon>Anguilliformes</taxon>
        <taxon>Anguillidae</taxon>
        <taxon>Anguilla</taxon>
    </lineage>
</organism>
<name>A0A0E9U2E3_ANGAN</name>
<accession>A0A0E9U2E3</accession>
<reference evidence="1" key="2">
    <citation type="journal article" date="2015" name="Fish Shellfish Immunol.">
        <title>Early steps in the European eel (Anguilla anguilla)-Vibrio vulnificus interaction in the gills: Role of the RtxA13 toxin.</title>
        <authorList>
            <person name="Callol A."/>
            <person name="Pajuelo D."/>
            <person name="Ebbesson L."/>
            <person name="Teles M."/>
            <person name="MacKenzie S."/>
            <person name="Amaro C."/>
        </authorList>
    </citation>
    <scope>NUCLEOTIDE SEQUENCE</scope>
</reference>
<protein>
    <submittedName>
        <fullName evidence="1">Uncharacterized protein</fullName>
    </submittedName>
</protein>
<dbReference type="AlphaFoldDB" id="A0A0E9U2E3"/>
<reference evidence="1" key="1">
    <citation type="submission" date="2014-11" db="EMBL/GenBank/DDBJ databases">
        <authorList>
            <person name="Amaro Gonzalez C."/>
        </authorList>
    </citation>
    <scope>NUCLEOTIDE SEQUENCE</scope>
</reference>
<evidence type="ECO:0000313" key="1">
    <source>
        <dbReference type="EMBL" id="JAH60079.1"/>
    </source>
</evidence>
<sequence>MQYLIFKYEYIYIIELDYLVLKLHTV</sequence>